<dbReference type="SMART" id="SM00612">
    <property type="entry name" value="Kelch"/>
    <property type="match status" value="2"/>
</dbReference>
<evidence type="ECO:0000256" key="2">
    <source>
        <dbReference type="ARBA" id="ARBA00022737"/>
    </source>
</evidence>
<dbReference type="InterPro" id="IPR015915">
    <property type="entry name" value="Kelch-typ_b-propeller"/>
</dbReference>
<dbReference type="InterPro" id="IPR006652">
    <property type="entry name" value="Kelch_1"/>
</dbReference>
<dbReference type="Gene3D" id="2.120.10.80">
    <property type="entry name" value="Kelch-type beta propeller"/>
    <property type="match status" value="1"/>
</dbReference>
<protein>
    <recommendedName>
        <fullName evidence="3">F-box domain-containing protein</fullName>
    </recommendedName>
</protein>
<dbReference type="EMBL" id="LR721774">
    <property type="protein sequence ID" value="VVV49145.1"/>
    <property type="molecule type" value="Genomic_DNA"/>
</dbReference>
<reference evidence="4" key="1">
    <citation type="submission" date="2019-09" db="EMBL/GenBank/DDBJ databases">
        <authorList>
            <person name="Zhang L."/>
        </authorList>
    </citation>
    <scope>NUCLEOTIDE SEQUENCE</scope>
</reference>
<dbReference type="SUPFAM" id="SSF81383">
    <property type="entry name" value="F-box domain"/>
    <property type="match status" value="1"/>
</dbReference>
<evidence type="ECO:0000259" key="3">
    <source>
        <dbReference type="PROSITE" id="PS50181"/>
    </source>
</evidence>
<organism evidence="4">
    <name type="scientific">Nymphaea colorata</name>
    <name type="common">pocket water lily</name>
    <dbReference type="NCBI Taxonomy" id="210225"/>
    <lineage>
        <taxon>Eukaryota</taxon>
        <taxon>Viridiplantae</taxon>
        <taxon>Streptophyta</taxon>
        <taxon>Embryophyta</taxon>
        <taxon>Tracheophyta</taxon>
        <taxon>Spermatophyta</taxon>
        <taxon>Magnoliopsida</taxon>
        <taxon>Nymphaeales</taxon>
        <taxon>Nymphaeaceae</taxon>
        <taxon>Nymphaea</taxon>
    </lineage>
</organism>
<evidence type="ECO:0000313" key="4">
    <source>
        <dbReference type="EMBL" id="VVV49145.1"/>
    </source>
</evidence>
<dbReference type="SUPFAM" id="SSF117281">
    <property type="entry name" value="Kelch motif"/>
    <property type="match status" value="1"/>
</dbReference>
<feature type="domain" description="F-box" evidence="3">
    <location>
        <begin position="43"/>
        <end position="89"/>
    </location>
</feature>
<sequence length="414" mass="44899">MACHRSDRSGGRRLTWLVKSCWPDTLPEAHRKFAHVPPEDHQPSSISALPDDLLTECLARLPSFSLRSASLVCRKWAETLSSQAFYDARRRLGRLNHLLTAFSGAPSVVLSATLPLSAPSDWAPARPLPLSGLTLSHLAVVGRDIYLLGRTPSAASVTLRYDPWSGSVSPRAPMRRPRKRFAASVIAGKLYVAGGAVRTLSGGREAVNSVEEYDPITDTWRDVSVCATPRYGCQGASVGGLFFVLGGVRIVGTAGPRRREGYVYESNMDTYDAEAMTWRRRRAVVPIGGCVVASCGAGEFVYVLASHAVGVSFWRYDWKRDEWQREPNPAVGEGGAPPVRVDNALRFTLASAGNRVLLVQTGGSVCDLWRRSGRSGRGSPEGLVLVYHCETGEWSRAPDLPVAVNGAVCGCVYC</sequence>
<accession>A0A5K0WA34</accession>
<dbReference type="PANTHER" id="PTHR46344">
    <property type="entry name" value="OS02G0202900 PROTEIN"/>
    <property type="match status" value="1"/>
</dbReference>
<dbReference type="SMART" id="SM00256">
    <property type="entry name" value="FBOX"/>
    <property type="match status" value="1"/>
</dbReference>
<dbReference type="AlphaFoldDB" id="A0A5K0WA34"/>
<keyword evidence="2" id="KW-0677">Repeat</keyword>
<dbReference type="Gene3D" id="1.20.1280.50">
    <property type="match status" value="1"/>
</dbReference>
<dbReference type="Pfam" id="PF01344">
    <property type="entry name" value="Kelch_1"/>
    <property type="match status" value="1"/>
</dbReference>
<name>A0A5K0WA34_9MAGN</name>
<dbReference type="InterPro" id="IPR001810">
    <property type="entry name" value="F-box_dom"/>
</dbReference>
<dbReference type="PROSITE" id="PS50181">
    <property type="entry name" value="FBOX"/>
    <property type="match status" value="1"/>
</dbReference>
<evidence type="ECO:0000256" key="1">
    <source>
        <dbReference type="ARBA" id="ARBA00022441"/>
    </source>
</evidence>
<dbReference type="Gramene" id="NC1G0182660.1">
    <property type="protein sequence ID" value="NC1G0182660.1:cds"/>
    <property type="gene ID" value="NC1G0182660"/>
</dbReference>
<proteinExistence type="predicted"/>
<gene>
    <name evidence="4" type="ORF">NYM_LOCUS3175</name>
</gene>
<dbReference type="CDD" id="cd22152">
    <property type="entry name" value="F-box_AtAFR-like"/>
    <property type="match status" value="1"/>
</dbReference>
<dbReference type="Pfam" id="PF00646">
    <property type="entry name" value="F-box"/>
    <property type="match status" value="1"/>
</dbReference>
<dbReference type="InterPro" id="IPR036047">
    <property type="entry name" value="F-box-like_dom_sf"/>
</dbReference>
<dbReference type="PANTHER" id="PTHR46344:SF16">
    <property type="entry name" value="KELCH MOTIF FAMILY PROTEIN, EXPRESSED"/>
    <property type="match status" value="1"/>
</dbReference>
<keyword evidence="1" id="KW-0880">Kelch repeat</keyword>